<keyword evidence="8" id="KW-1185">Reference proteome</keyword>
<protein>
    <submittedName>
        <fullName evidence="7">ABC transporter ATP-binding protein</fullName>
    </submittedName>
</protein>
<dbReference type="PROSITE" id="PS50893">
    <property type="entry name" value="ABC_TRANSPORTER_2"/>
    <property type="match status" value="1"/>
</dbReference>
<accession>A0A323V1D5</accession>
<dbReference type="GO" id="GO:0042626">
    <property type="term" value="F:ATPase-coupled transmembrane transporter activity"/>
    <property type="evidence" value="ECO:0007669"/>
    <property type="project" value="TreeGrafter"/>
</dbReference>
<proteinExistence type="inferred from homology"/>
<dbReference type="OrthoDB" id="5292475at2"/>
<dbReference type="PANTHER" id="PTHR43553:SF24">
    <property type="entry name" value="ENERGY-COUPLING FACTOR TRANSPORTER ATP-BINDING PROTEIN ECFA1"/>
    <property type="match status" value="1"/>
</dbReference>
<keyword evidence="3" id="KW-1003">Cell membrane</keyword>
<dbReference type="InterPro" id="IPR015856">
    <property type="entry name" value="ABC_transpr_CbiO/EcfA_su"/>
</dbReference>
<dbReference type="InterPro" id="IPR003593">
    <property type="entry name" value="AAA+_ATPase"/>
</dbReference>
<dbReference type="EMBL" id="QKOE01000002">
    <property type="protein sequence ID" value="PZA17790.1"/>
    <property type="molecule type" value="Genomic_DNA"/>
</dbReference>
<dbReference type="RefSeq" id="WP_110523134.1">
    <property type="nucleotide sequence ID" value="NZ_QKOE01000002.1"/>
</dbReference>
<keyword evidence="3" id="KW-0472">Membrane</keyword>
<dbReference type="Gene3D" id="3.40.50.300">
    <property type="entry name" value="P-loop containing nucleotide triphosphate hydrolases"/>
    <property type="match status" value="1"/>
</dbReference>
<evidence type="ECO:0000256" key="2">
    <source>
        <dbReference type="ARBA" id="ARBA00022448"/>
    </source>
</evidence>
<dbReference type="GO" id="GO:0005524">
    <property type="term" value="F:ATP binding"/>
    <property type="evidence" value="ECO:0007669"/>
    <property type="project" value="UniProtKB-KW"/>
</dbReference>
<dbReference type="InterPro" id="IPR003439">
    <property type="entry name" value="ABC_transporter-like_ATP-bd"/>
</dbReference>
<evidence type="ECO:0000256" key="5">
    <source>
        <dbReference type="ARBA" id="ARBA00022840"/>
    </source>
</evidence>
<evidence type="ECO:0000313" key="7">
    <source>
        <dbReference type="EMBL" id="PZA17790.1"/>
    </source>
</evidence>
<dbReference type="GO" id="GO:0016887">
    <property type="term" value="F:ATP hydrolysis activity"/>
    <property type="evidence" value="ECO:0007669"/>
    <property type="project" value="InterPro"/>
</dbReference>
<dbReference type="PANTHER" id="PTHR43553">
    <property type="entry name" value="HEAVY METAL TRANSPORTER"/>
    <property type="match status" value="1"/>
</dbReference>
<dbReference type="SUPFAM" id="SSF52540">
    <property type="entry name" value="P-loop containing nucleoside triphosphate hydrolases"/>
    <property type="match status" value="1"/>
</dbReference>
<evidence type="ECO:0000313" key="8">
    <source>
        <dbReference type="Proteomes" id="UP000248259"/>
    </source>
</evidence>
<keyword evidence="5 7" id="KW-0067">ATP-binding</keyword>
<keyword evidence="4" id="KW-0547">Nucleotide-binding</keyword>
<organism evidence="7 8">
    <name type="scientific">Parazoarcus communis SWub3 = DSM 12120</name>
    <dbReference type="NCBI Taxonomy" id="1121029"/>
    <lineage>
        <taxon>Bacteria</taxon>
        <taxon>Pseudomonadati</taxon>
        <taxon>Pseudomonadota</taxon>
        <taxon>Betaproteobacteria</taxon>
        <taxon>Rhodocyclales</taxon>
        <taxon>Zoogloeaceae</taxon>
        <taxon>Parazoarcus</taxon>
    </lineage>
</organism>
<feature type="domain" description="ABC transporter" evidence="6">
    <location>
        <begin position="16"/>
        <end position="221"/>
    </location>
</feature>
<keyword evidence="2" id="KW-0813">Transport</keyword>
<dbReference type="GO" id="GO:0043190">
    <property type="term" value="C:ATP-binding cassette (ABC) transporter complex"/>
    <property type="evidence" value="ECO:0007669"/>
    <property type="project" value="TreeGrafter"/>
</dbReference>
<dbReference type="AlphaFoldDB" id="A0A323V1D5"/>
<gene>
    <name evidence="7" type="ORF">DNK49_04485</name>
</gene>
<evidence type="ECO:0000256" key="1">
    <source>
        <dbReference type="ARBA" id="ARBA00005417"/>
    </source>
</evidence>
<dbReference type="InterPro" id="IPR017871">
    <property type="entry name" value="ABC_transporter-like_CS"/>
</dbReference>
<dbReference type="InterPro" id="IPR027417">
    <property type="entry name" value="P-loop_NTPase"/>
</dbReference>
<dbReference type="Pfam" id="PF00005">
    <property type="entry name" value="ABC_tran"/>
    <property type="match status" value="1"/>
</dbReference>
<dbReference type="SMART" id="SM00382">
    <property type="entry name" value="AAA"/>
    <property type="match status" value="1"/>
</dbReference>
<dbReference type="CDD" id="cd03225">
    <property type="entry name" value="ABC_cobalt_CbiO_domain1"/>
    <property type="match status" value="1"/>
</dbReference>
<comment type="similarity">
    <text evidence="1">Belongs to the ABC transporter superfamily.</text>
</comment>
<sequence>MTQGAASSSLPDTPLIEARGLSVSRRGRTVFGKLDIDVHAGERLFVLGPCGAGKSTLLQSLLGFVAIDAGHIRLLGRDCRREADFAPLRGPIGMLFQDSNDQLFGPTVLEDAAFGPLNQGLDPAAAQARAIEALLQVGIGDLAERPVHALSGGEQRLAALAGVLAMQPRVLLLDEPTASLDARSADHITTVLASSGLTMIVASHDDALIARLATRRLSLDAPR</sequence>
<dbReference type="Proteomes" id="UP000248259">
    <property type="component" value="Unassembled WGS sequence"/>
</dbReference>
<evidence type="ECO:0000259" key="6">
    <source>
        <dbReference type="PROSITE" id="PS50893"/>
    </source>
</evidence>
<dbReference type="PROSITE" id="PS00211">
    <property type="entry name" value="ABC_TRANSPORTER_1"/>
    <property type="match status" value="1"/>
</dbReference>
<comment type="caution">
    <text evidence="7">The sequence shown here is derived from an EMBL/GenBank/DDBJ whole genome shotgun (WGS) entry which is preliminary data.</text>
</comment>
<reference evidence="7 8" key="1">
    <citation type="submission" date="2018-06" db="EMBL/GenBank/DDBJ databases">
        <title>Azoarcus communis strain SWub3 genome.</title>
        <authorList>
            <person name="Zorraquino Salvo V."/>
            <person name="Toubiana D."/>
            <person name="Blumwald E."/>
        </authorList>
    </citation>
    <scope>NUCLEOTIDE SEQUENCE [LARGE SCALE GENOMIC DNA]</scope>
    <source>
        <strain evidence="7 8">SWub3</strain>
    </source>
</reference>
<evidence type="ECO:0000256" key="4">
    <source>
        <dbReference type="ARBA" id="ARBA00022741"/>
    </source>
</evidence>
<name>A0A323V1D5_9RHOO</name>
<dbReference type="InterPro" id="IPR050095">
    <property type="entry name" value="ECF_ABC_transporter_ATP-bd"/>
</dbReference>
<evidence type="ECO:0000256" key="3">
    <source>
        <dbReference type="ARBA" id="ARBA00022475"/>
    </source>
</evidence>